<organism evidence="2 3">
    <name type="scientific">Hoyosella altamirensis</name>
    <dbReference type="NCBI Taxonomy" id="616997"/>
    <lineage>
        <taxon>Bacteria</taxon>
        <taxon>Bacillati</taxon>
        <taxon>Actinomycetota</taxon>
        <taxon>Actinomycetes</taxon>
        <taxon>Mycobacteriales</taxon>
        <taxon>Hoyosellaceae</taxon>
        <taxon>Hoyosella</taxon>
    </lineage>
</organism>
<name>A0A839RUZ2_9ACTN</name>
<sequence length="67" mass="7214">MKSHTLTRLAFSKNEAAEQIGVSLAAIDKLIADREIRTFTVGRRRLISAAALADFITAREAAEQGAA</sequence>
<comment type="caution">
    <text evidence="2">The sequence shown here is derived from an EMBL/GenBank/DDBJ whole genome shotgun (WGS) entry which is preliminary data.</text>
</comment>
<protein>
    <submittedName>
        <fullName evidence="2">Excisionase family DNA binding protein</fullName>
    </submittedName>
</protein>
<evidence type="ECO:0000313" key="3">
    <source>
        <dbReference type="Proteomes" id="UP000567922"/>
    </source>
</evidence>
<dbReference type="Proteomes" id="UP000567922">
    <property type="component" value="Unassembled WGS sequence"/>
</dbReference>
<gene>
    <name evidence="2" type="ORF">FHU29_004664</name>
</gene>
<proteinExistence type="predicted"/>
<dbReference type="RefSeq" id="WP_157095383.1">
    <property type="nucleotide sequence ID" value="NZ_BDDI01000022.1"/>
</dbReference>
<reference evidence="2 3" key="1">
    <citation type="submission" date="2020-08" db="EMBL/GenBank/DDBJ databases">
        <title>Sequencing the genomes of 1000 actinobacteria strains.</title>
        <authorList>
            <person name="Klenk H.-P."/>
        </authorList>
    </citation>
    <scope>NUCLEOTIDE SEQUENCE [LARGE SCALE GENOMIC DNA]</scope>
    <source>
        <strain evidence="2 3">DSM 45258</strain>
    </source>
</reference>
<accession>A0A839RUZ2</accession>
<keyword evidence="3" id="KW-1185">Reference proteome</keyword>
<dbReference type="AlphaFoldDB" id="A0A839RUZ2"/>
<evidence type="ECO:0000259" key="1">
    <source>
        <dbReference type="Pfam" id="PF12728"/>
    </source>
</evidence>
<dbReference type="GO" id="GO:0003677">
    <property type="term" value="F:DNA binding"/>
    <property type="evidence" value="ECO:0007669"/>
    <property type="project" value="InterPro"/>
</dbReference>
<evidence type="ECO:0000313" key="2">
    <source>
        <dbReference type="EMBL" id="MBB3040169.1"/>
    </source>
</evidence>
<dbReference type="EMBL" id="JACHWS010000010">
    <property type="protein sequence ID" value="MBB3040169.1"/>
    <property type="molecule type" value="Genomic_DNA"/>
</dbReference>
<dbReference type="InterPro" id="IPR010093">
    <property type="entry name" value="SinI_DNA-bd"/>
</dbReference>
<dbReference type="NCBIfam" id="TIGR01764">
    <property type="entry name" value="excise"/>
    <property type="match status" value="1"/>
</dbReference>
<dbReference type="Pfam" id="PF12728">
    <property type="entry name" value="HTH_17"/>
    <property type="match status" value="1"/>
</dbReference>
<feature type="domain" description="Helix-turn-helix" evidence="1">
    <location>
        <begin position="13"/>
        <end position="59"/>
    </location>
</feature>
<dbReference type="InterPro" id="IPR041657">
    <property type="entry name" value="HTH_17"/>
</dbReference>
<dbReference type="OrthoDB" id="9806039at2"/>